<dbReference type="GO" id="GO:0005634">
    <property type="term" value="C:nucleus"/>
    <property type="evidence" value="ECO:0007669"/>
    <property type="project" value="UniProtKB-SubCell"/>
</dbReference>
<dbReference type="InterPro" id="IPR032675">
    <property type="entry name" value="LRR_dom_sf"/>
</dbReference>
<name>A0A0G4MZK9_VERLO</name>
<comment type="subcellular location">
    <subcellularLocation>
        <location evidence="1">Nucleus</location>
    </subcellularLocation>
</comment>
<evidence type="ECO:0000256" key="1">
    <source>
        <dbReference type="ARBA" id="ARBA00004123"/>
    </source>
</evidence>
<dbReference type="SUPFAM" id="SSF52058">
    <property type="entry name" value="L domain-like"/>
    <property type="match status" value="1"/>
</dbReference>
<evidence type="ECO:0000256" key="2">
    <source>
        <dbReference type="ARBA" id="ARBA00022614"/>
    </source>
</evidence>
<evidence type="ECO:0000313" key="5">
    <source>
        <dbReference type="EMBL" id="CRK39612.1"/>
    </source>
</evidence>
<feature type="non-terminal residue" evidence="5">
    <location>
        <position position="1"/>
    </location>
</feature>
<evidence type="ECO:0000313" key="6">
    <source>
        <dbReference type="Proteomes" id="UP000045706"/>
    </source>
</evidence>
<dbReference type="SMART" id="SM00365">
    <property type="entry name" value="LRR_SD22"/>
    <property type="match status" value="3"/>
</dbReference>
<dbReference type="Proteomes" id="UP000045706">
    <property type="component" value="Unassembled WGS sequence"/>
</dbReference>
<keyword evidence="2" id="KW-0433">Leucine-rich repeat</keyword>
<proteinExistence type="predicted"/>
<dbReference type="Gene3D" id="3.80.10.10">
    <property type="entry name" value="Ribonuclease Inhibitor"/>
    <property type="match status" value="1"/>
</dbReference>
<feature type="non-terminal residue" evidence="5">
    <location>
        <position position="78"/>
    </location>
</feature>
<organism evidence="5 6">
    <name type="scientific">Verticillium longisporum</name>
    <name type="common">Verticillium dahliae var. longisporum</name>
    <dbReference type="NCBI Taxonomy" id="100787"/>
    <lineage>
        <taxon>Eukaryota</taxon>
        <taxon>Fungi</taxon>
        <taxon>Dikarya</taxon>
        <taxon>Ascomycota</taxon>
        <taxon>Pezizomycotina</taxon>
        <taxon>Sordariomycetes</taxon>
        <taxon>Hypocreomycetidae</taxon>
        <taxon>Glomerellales</taxon>
        <taxon>Plectosphaerellaceae</taxon>
        <taxon>Verticillium</taxon>
    </lineage>
</organism>
<dbReference type="AlphaFoldDB" id="A0A0G4MZK9"/>
<protein>
    <submittedName>
        <fullName evidence="5">Uncharacterized protein</fullName>
    </submittedName>
</protein>
<dbReference type="Pfam" id="PF13855">
    <property type="entry name" value="LRR_8"/>
    <property type="match status" value="1"/>
</dbReference>
<evidence type="ECO:0000256" key="3">
    <source>
        <dbReference type="ARBA" id="ARBA00022737"/>
    </source>
</evidence>
<dbReference type="PANTHER" id="PTHR45973">
    <property type="entry name" value="PROTEIN PHOSPHATASE 1 REGULATORY SUBUNIT SDS22-RELATED"/>
    <property type="match status" value="1"/>
</dbReference>
<gene>
    <name evidence="5" type="ORF">BN1723_018726</name>
</gene>
<dbReference type="InterPro" id="IPR001611">
    <property type="entry name" value="Leu-rich_rpt"/>
</dbReference>
<keyword evidence="4" id="KW-0539">Nucleus</keyword>
<dbReference type="InterPro" id="IPR050576">
    <property type="entry name" value="Cilia_flagella_integrity"/>
</dbReference>
<dbReference type="PANTHER" id="PTHR45973:SF23">
    <property type="entry name" value="PROTEIN PHOSPHATASE 1 REGULATORY SUBUNIT 7"/>
    <property type="match status" value="1"/>
</dbReference>
<keyword evidence="3" id="KW-0677">Repeat</keyword>
<dbReference type="EMBL" id="CVQI01031794">
    <property type="protein sequence ID" value="CRK39612.1"/>
    <property type="molecule type" value="Genomic_DNA"/>
</dbReference>
<sequence>ERFQKVIRLCLRQNSIQSIDGLAALAPTLQDLDLYDNLISHIRGLDELTHLTSLDLSFNKIKHIKNISHLTKLKEVFF</sequence>
<evidence type="ECO:0000256" key="4">
    <source>
        <dbReference type="ARBA" id="ARBA00023242"/>
    </source>
</evidence>
<dbReference type="PROSITE" id="PS51450">
    <property type="entry name" value="LRR"/>
    <property type="match status" value="2"/>
</dbReference>
<accession>A0A0G4MZK9</accession>
<reference evidence="6" key="1">
    <citation type="submission" date="2015-05" db="EMBL/GenBank/DDBJ databases">
        <authorList>
            <person name="Fogelqvist Johan"/>
        </authorList>
    </citation>
    <scope>NUCLEOTIDE SEQUENCE [LARGE SCALE GENOMIC DNA]</scope>
</reference>